<evidence type="ECO:0000313" key="5">
    <source>
        <dbReference type="Proteomes" id="UP001250181"/>
    </source>
</evidence>
<dbReference type="PANTHER" id="PTHR28629">
    <property type="entry name" value="TRIOKINASE/FMN CYCLASE"/>
    <property type="match status" value="1"/>
</dbReference>
<comment type="caution">
    <text evidence="4">The sequence shown here is derived from an EMBL/GenBank/DDBJ whole genome shotgun (WGS) entry which is preliminary data.</text>
</comment>
<protein>
    <submittedName>
        <fullName evidence="4">DAK2 domain-containing protein</fullName>
    </submittedName>
</protein>
<dbReference type="InterPro" id="IPR050861">
    <property type="entry name" value="Dihydroxyacetone_Kinase"/>
</dbReference>
<dbReference type="SUPFAM" id="SSF101473">
    <property type="entry name" value="DhaL-like"/>
    <property type="match status" value="1"/>
</dbReference>
<dbReference type="Proteomes" id="UP001250181">
    <property type="component" value="Unassembled WGS sequence"/>
</dbReference>
<dbReference type="PROSITE" id="PS51480">
    <property type="entry name" value="DHAL"/>
    <property type="match status" value="1"/>
</dbReference>
<dbReference type="PANTHER" id="PTHR28629:SF4">
    <property type="entry name" value="TRIOKINASE_FMN CYCLASE"/>
    <property type="match status" value="1"/>
</dbReference>
<keyword evidence="1" id="KW-0808">Transferase</keyword>
<evidence type="ECO:0000256" key="2">
    <source>
        <dbReference type="ARBA" id="ARBA00022777"/>
    </source>
</evidence>
<dbReference type="Gene3D" id="1.25.40.340">
    <property type="match status" value="1"/>
</dbReference>
<dbReference type="SMART" id="SM01120">
    <property type="entry name" value="Dak2"/>
    <property type="match status" value="1"/>
</dbReference>
<proteinExistence type="predicted"/>
<evidence type="ECO:0000313" key="4">
    <source>
        <dbReference type="EMBL" id="MDT9685446.1"/>
    </source>
</evidence>
<gene>
    <name evidence="4" type="ORF">RND61_25765</name>
</gene>
<dbReference type="InterPro" id="IPR036117">
    <property type="entry name" value="DhaL_dom_sf"/>
</dbReference>
<sequence>MRRFAASVRATEPQLTALDQRVGDGDFGTNLMAGLDATVAALDKAAGSAATGRAARAGEPLQTAATAFLDGVGGTSGPLFGLLLEELAVAAAVPVLDVAVLRSGLTNGLAAIRRVGEARPGDKTLVDALCPACEALRVCPVEAGPRAALAHASRAAWEGVRGTARLRARRGRASYVGGRATGVPDPGAVGIGLLLSSAGGTVTALAPLLADPEAAEAE</sequence>
<keyword evidence="2" id="KW-0418">Kinase</keyword>
<dbReference type="InterPro" id="IPR004007">
    <property type="entry name" value="DhaL_dom"/>
</dbReference>
<dbReference type="EMBL" id="JAWCTQ010000041">
    <property type="protein sequence ID" value="MDT9685446.1"/>
    <property type="molecule type" value="Genomic_DNA"/>
</dbReference>
<evidence type="ECO:0000259" key="3">
    <source>
        <dbReference type="PROSITE" id="PS51480"/>
    </source>
</evidence>
<keyword evidence="5" id="KW-1185">Reference proteome</keyword>
<feature type="domain" description="DhaL" evidence="3">
    <location>
        <begin position="1"/>
        <end position="200"/>
    </location>
</feature>
<dbReference type="Pfam" id="PF02734">
    <property type="entry name" value="Dak2"/>
    <property type="match status" value="1"/>
</dbReference>
<accession>A0ABU3QRT2</accession>
<evidence type="ECO:0000256" key="1">
    <source>
        <dbReference type="ARBA" id="ARBA00022679"/>
    </source>
</evidence>
<organism evidence="4 5">
    <name type="scientific">Streptomyces tamarix</name>
    <dbReference type="NCBI Taxonomy" id="3078565"/>
    <lineage>
        <taxon>Bacteria</taxon>
        <taxon>Bacillati</taxon>
        <taxon>Actinomycetota</taxon>
        <taxon>Actinomycetes</taxon>
        <taxon>Kitasatosporales</taxon>
        <taxon>Streptomycetaceae</taxon>
        <taxon>Streptomyces</taxon>
    </lineage>
</organism>
<reference evidence="4 5" key="1">
    <citation type="submission" date="2023-09" db="EMBL/GenBank/DDBJ databases">
        <title>Streptomyces sp. nov.: A antagonism against Alternaria gaisen Producing Streptochlin, Isolated from Tamarix root soil.</title>
        <authorList>
            <person name="Chen Y."/>
        </authorList>
    </citation>
    <scope>NUCLEOTIDE SEQUENCE [LARGE SCALE GENOMIC DNA]</scope>
    <source>
        <strain evidence="4 5">TRM76323</strain>
    </source>
</reference>
<name>A0ABU3QRT2_9ACTN</name>